<feature type="region of interest" description="Disordered" evidence="1">
    <location>
        <begin position="106"/>
        <end position="151"/>
    </location>
</feature>
<feature type="compositionally biased region" description="Polar residues" evidence="1">
    <location>
        <begin position="121"/>
        <end position="136"/>
    </location>
</feature>
<name>A0A139HQY6_9PEZI</name>
<organism evidence="2 3">
    <name type="scientific">Pseudocercospora eumusae</name>
    <dbReference type="NCBI Taxonomy" id="321146"/>
    <lineage>
        <taxon>Eukaryota</taxon>
        <taxon>Fungi</taxon>
        <taxon>Dikarya</taxon>
        <taxon>Ascomycota</taxon>
        <taxon>Pezizomycotina</taxon>
        <taxon>Dothideomycetes</taxon>
        <taxon>Dothideomycetidae</taxon>
        <taxon>Mycosphaerellales</taxon>
        <taxon>Mycosphaerellaceae</taxon>
        <taxon>Pseudocercospora</taxon>
    </lineage>
</organism>
<reference evidence="2 3" key="1">
    <citation type="submission" date="2015-07" db="EMBL/GenBank/DDBJ databases">
        <title>Comparative genomics of the Sigatoka disease complex on banana suggests a link between parallel evolutionary changes in Pseudocercospora fijiensis and Pseudocercospora eumusae and increased virulence on the banana host.</title>
        <authorList>
            <person name="Chang T.-C."/>
            <person name="Salvucci A."/>
            <person name="Crous P.W."/>
            <person name="Stergiopoulos I."/>
        </authorList>
    </citation>
    <scope>NUCLEOTIDE SEQUENCE [LARGE SCALE GENOMIC DNA]</scope>
    <source>
        <strain evidence="2 3">CBS 114824</strain>
    </source>
</reference>
<evidence type="ECO:0000313" key="2">
    <source>
        <dbReference type="EMBL" id="KXT04895.1"/>
    </source>
</evidence>
<keyword evidence="3" id="KW-1185">Reference proteome</keyword>
<accession>A0A139HQY6</accession>
<sequence length="174" mass="19389">MPEGYTDGSTHKMHMPSKFGRTLSIEVMDYSRQRCASRQIFDEALPVGGTTHSIYEGFSSIQSSSQSTSLRQFSQAYSNTRPVTRPPPYTVAITTAVPTLRPLVVTGATDKQGGPNPPNPSKSTQSPTTNLPSPRQQTKRPHNRRQLQQSLRNFLPSKIFMASLRWSNPKNAKR</sequence>
<dbReference type="AlphaFoldDB" id="A0A139HQY6"/>
<comment type="caution">
    <text evidence="2">The sequence shown here is derived from an EMBL/GenBank/DDBJ whole genome shotgun (WGS) entry which is preliminary data.</text>
</comment>
<gene>
    <name evidence="2" type="ORF">AC578_3441</name>
</gene>
<protein>
    <submittedName>
        <fullName evidence="2">Uncharacterized protein</fullName>
    </submittedName>
</protein>
<proteinExistence type="predicted"/>
<dbReference type="EMBL" id="LFZN01000017">
    <property type="protein sequence ID" value="KXT04895.1"/>
    <property type="molecule type" value="Genomic_DNA"/>
</dbReference>
<evidence type="ECO:0000256" key="1">
    <source>
        <dbReference type="SAM" id="MobiDB-lite"/>
    </source>
</evidence>
<dbReference type="Proteomes" id="UP000070133">
    <property type="component" value="Unassembled WGS sequence"/>
</dbReference>
<evidence type="ECO:0000313" key="3">
    <source>
        <dbReference type="Proteomes" id="UP000070133"/>
    </source>
</evidence>